<dbReference type="InterPro" id="IPR002052">
    <property type="entry name" value="DNA_methylase_N6_adenine_CS"/>
</dbReference>
<dbReference type="AlphaFoldDB" id="A0A1G9MTX7"/>
<keyword evidence="3 8" id="KW-0489">Methyltransferase</keyword>
<dbReference type="GO" id="GO:0032259">
    <property type="term" value="P:methylation"/>
    <property type="evidence" value="ECO:0007669"/>
    <property type="project" value="UniProtKB-KW"/>
</dbReference>
<evidence type="ECO:0000313" key="8">
    <source>
        <dbReference type="EMBL" id="SDL77085.1"/>
    </source>
</evidence>
<evidence type="ECO:0000259" key="7">
    <source>
        <dbReference type="Pfam" id="PF25004"/>
    </source>
</evidence>
<dbReference type="GO" id="GO:0008757">
    <property type="term" value="F:S-adenosylmethionine-dependent methyltransferase activity"/>
    <property type="evidence" value="ECO:0007669"/>
    <property type="project" value="InterPro"/>
</dbReference>
<evidence type="ECO:0000256" key="2">
    <source>
        <dbReference type="ARBA" id="ARBA00022552"/>
    </source>
</evidence>
<dbReference type="OrthoDB" id="129465at2"/>
<accession>A0A1G9MTX7</accession>
<dbReference type="EMBL" id="LT629700">
    <property type="protein sequence ID" value="SDL77085.1"/>
    <property type="molecule type" value="Genomic_DNA"/>
</dbReference>
<dbReference type="Gene3D" id="3.40.50.150">
    <property type="entry name" value="Vaccinia Virus protein VP39"/>
    <property type="match status" value="1"/>
</dbReference>
<evidence type="ECO:0000259" key="6">
    <source>
        <dbReference type="Pfam" id="PF23186"/>
    </source>
</evidence>
<dbReference type="Pfam" id="PF05175">
    <property type="entry name" value="MTS"/>
    <property type="match status" value="1"/>
</dbReference>
<protein>
    <submittedName>
        <fullName evidence="8">Methylase of polypeptide chain release factors</fullName>
    </submittedName>
</protein>
<feature type="domain" description="DUF7059" evidence="6">
    <location>
        <begin position="25"/>
        <end position="100"/>
    </location>
</feature>
<dbReference type="Proteomes" id="UP000199350">
    <property type="component" value="Chromosome I"/>
</dbReference>
<dbReference type="Pfam" id="PF23186">
    <property type="entry name" value="DUF7059"/>
    <property type="match status" value="1"/>
</dbReference>
<evidence type="ECO:0000259" key="5">
    <source>
        <dbReference type="Pfam" id="PF05175"/>
    </source>
</evidence>
<gene>
    <name evidence="8" type="ORF">SAMN04488535_0728</name>
</gene>
<dbReference type="InterPro" id="IPR055487">
    <property type="entry name" value="DUF7059"/>
</dbReference>
<evidence type="ECO:0000256" key="1">
    <source>
        <dbReference type="ARBA" id="ARBA00022490"/>
    </source>
</evidence>
<dbReference type="GO" id="GO:0006364">
    <property type="term" value="P:rRNA processing"/>
    <property type="evidence" value="ECO:0007669"/>
    <property type="project" value="UniProtKB-KW"/>
</dbReference>
<feature type="domain" description="Methyltransferase small" evidence="5">
    <location>
        <begin position="148"/>
        <end position="245"/>
    </location>
</feature>
<evidence type="ECO:0000313" key="9">
    <source>
        <dbReference type="Proteomes" id="UP000199350"/>
    </source>
</evidence>
<dbReference type="InterPro" id="IPR029063">
    <property type="entry name" value="SAM-dependent_MTases_sf"/>
</dbReference>
<dbReference type="Pfam" id="PF25004">
    <property type="entry name" value="DUF7782"/>
    <property type="match status" value="1"/>
</dbReference>
<dbReference type="PANTHER" id="PTHR47816:SF4">
    <property type="entry name" value="RIBOSOMAL RNA SMALL SUBUNIT METHYLTRANSFERASE C"/>
    <property type="match status" value="1"/>
</dbReference>
<keyword evidence="2" id="KW-0698">rRNA processing</keyword>
<evidence type="ECO:0000256" key="4">
    <source>
        <dbReference type="ARBA" id="ARBA00022679"/>
    </source>
</evidence>
<keyword evidence="4" id="KW-0808">Transferase</keyword>
<dbReference type="STRING" id="38302.SAMN04488535_0728"/>
<keyword evidence="9" id="KW-1185">Reference proteome</keyword>
<keyword evidence="1" id="KW-0963">Cytoplasm</keyword>
<dbReference type="InterPro" id="IPR046977">
    <property type="entry name" value="RsmC/RlmG"/>
</dbReference>
<evidence type="ECO:0000256" key="3">
    <source>
        <dbReference type="ARBA" id="ARBA00022603"/>
    </source>
</evidence>
<dbReference type="InterPro" id="IPR007848">
    <property type="entry name" value="Small_mtfrase_dom"/>
</dbReference>
<dbReference type="InterPro" id="IPR056684">
    <property type="entry name" value="DUF7782"/>
</dbReference>
<name>A0A1G9MTX7_9CORY</name>
<dbReference type="PROSITE" id="PS00092">
    <property type="entry name" value="N6_MTASE"/>
    <property type="match status" value="1"/>
</dbReference>
<dbReference type="SUPFAM" id="SSF53335">
    <property type="entry name" value="S-adenosyl-L-methionine-dependent methyltransferases"/>
    <property type="match status" value="1"/>
</dbReference>
<proteinExistence type="predicted"/>
<dbReference type="CDD" id="cd02440">
    <property type="entry name" value="AdoMet_MTases"/>
    <property type="match status" value="1"/>
</dbReference>
<reference evidence="9" key="1">
    <citation type="submission" date="2016-10" db="EMBL/GenBank/DDBJ databases">
        <authorList>
            <person name="Varghese N."/>
            <person name="Submissions S."/>
        </authorList>
    </citation>
    <scope>NUCLEOTIDE SEQUENCE [LARGE SCALE GENOMIC DNA]</scope>
    <source>
        <strain evidence="9">DSM 20632</strain>
    </source>
</reference>
<sequence>MMMSENPGPNFTEAVTGLAAVFADASFTADGIAAHLGPDVTEALYRGEPGVVAHACRDGSRLSRLIRFFLLREPSAADELAELTSPTLALQLIDAHVVAHLPSGEVQVAFDLRPHVIAGENRLIVSDLDASVTEHVPGPEHVLGVGSASLSLLSATPCSPVDTVLDVGTGSGVQAVAQSGCATRVVATDVHPRALELARATLVANGIGNVELREGSWFDPVAGERFDRIVANPPFVVGLPEVSHVYRDSGLWLDEASKLVVGQAPEHLADGGTAHILASWVHLTHGSWESRVASWLPPTGVSAWVVQRDEVDPGMYVSTWLRDESVDPRSRSGIRRTQLWLDHFASEGVRAVGFGWVFLRDIGDNPSEVTAESLTHPFTDPLGPEVEEYFLRMEWLRGRGLDDVLAARFLVRPGLALEEVSVADTGTGMGFSPRVLRATRTDGPRFSHEIDETVRSVLAGLNPRGLSLADVVGLWSASRGLDDAAADELARASASAVVDLVRHGLIIPADIADLTNLSVLPDTPPAR</sequence>
<dbReference type="GO" id="GO:0008170">
    <property type="term" value="F:N-methyltransferase activity"/>
    <property type="evidence" value="ECO:0007669"/>
    <property type="project" value="UniProtKB-ARBA"/>
</dbReference>
<dbReference type="PANTHER" id="PTHR47816">
    <property type="entry name" value="RIBOSOMAL RNA SMALL SUBUNIT METHYLTRANSFERASE C"/>
    <property type="match status" value="1"/>
</dbReference>
<organism evidence="8 9">
    <name type="scientific">Corynebacterium mycetoides</name>
    <dbReference type="NCBI Taxonomy" id="38302"/>
    <lineage>
        <taxon>Bacteria</taxon>
        <taxon>Bacillati</taxon>
        <taxon>Actinomycetota</taxon>
        <taxon>Actinomycetes</taxon>
        <taxon>Mycobacteriales</taxon>
        <taxon>Corynebacteriaceae</taxon>
        <taxon>Corynebacterium</taxon>
    </lineage>
</organism>
<dbReference type="GO" id="GO:0003676">
    <property type="term" value="F:nucleic acid binding"/>
    <property type="evidence" value="ECO:0007669"/>
    <property type="project" value="InterPro"/>
</dbReference>
<feature type="domain" description="DUF7782" evidence="7">
    <location>
        <begin position="387"/>
        <end position="508"/>
    </location>
</feature>